<gene>
    <name evidence="2" type="ORF">BJX66DRAFT_343931</name>
</gene>
<feature type="signal peptide" evidence="1">
    <location>
        <begin position="1"/>
        <end position="17"/>
    </location>
</feature>
<sequence>MFLVPALIILLSVSTTALPLAQGGPSKPILEGTPALEGVPVNIHPGGPGTPCFSSITAPIFSPSATSSAT</sequence>
<organism evidence="2 3">
    <name type="scientific">Aspergillus keveii</name>
    <dbReference type="NCBI Taxonomy" id="714993"/>
    <lineage>
        <taxon>Eukaryota</taxon>
        <taxon>Fungi</taxon>
        <taxon>Dikarya</taxon>
        <taxon>Ascomycota</taxon>
        <taxon>Pezizomycotina</taxon>
        <taxon>Eurotiomycetes</taxon>
        <taxon>Eurotiomycetidae</taxon>
        <taxon>Eurotiales</taxon>
        <taxon>Aspergillaceae</taxon>
        <taxon>Aspergillus</taxon>
        <taxon>Aspergillus subgen. Nidulantes</taxon>
    </lineage>
</organism>
<dbReference type="EMBL" id="JBFTWV010000175">
    <property type="protein sequence ID" value="KAL2784573.1"/>
    <property type="molecule type" value="Genomic_DNA"/>
</dbReference>
<proteinExistence type="predicted"/>
<accession>A0ABR4FNG1</accession>
<evidence type="ECO:0000256" key="1">
    <source>
        <dbReference type="SAM" id="SignalP"/>
    </source>
</evidence>
<evidence type="ECO:0000313" key="2">
    <source>
        <dbReference type="EMBL" id="KAL2784573.1"/>
    </source>
</evidence>
<feature type="chain" id="PRO_5045442643" evidence="1">
    <location>
        <begin position="18"/>
        <end position="70"/>
    </location>
</feature>
<keyword evidence="3" id="KW-1185">Reference proteome</keyword>
<name>A0ABR4FNG1_9EURO</name>
<comment type="caution">
    <text evidence="2">The sequence shown here is derived from an EMBL/GenBank/DDBJ whole genome shotgun (WGS) entry which is preliminary data.</text>
</comment>
<keyword evidence="1" id="KW-0732">Signal</keyword>
<evidence type="ECO:0000313" key="3">
    <source>
        <dbReference type="Proteomes" id="UP001610563"/>
    </source>
</evidence>
<dbReference type="Proteomes" id="UP001610563">
    <property type="component" value="Unassembled WGS sequence"/>
</dbReference>
<protein>
    <submittedName>
        <fullName evidence="2">Uncharacterized protein</fullName>
    </submittedName>
</protein>
<reference evidence="2 3" key="1">
    <citation type="submission" date="2024-07" db="EMBL/GenBank/DDBJ databases">
        <title>Section-level genome sequencing and comparative genomics of Aspergillus sections Usti and Cavernicolus.</title>
        <authorList>
            <consortium name="Lawrence Berkeley National Laboratory"/>
            <person name="Nybo J.L."/>
            <person name="Vesth T.C."/>
            <person name="Theobald S."/>
            <person name="Frisvad J.C."/>
            <person name="Larsen T.O."/>
            <person name="Kjaerboelling I."/>
            <person name="Rothschild-Mancinelli K."/>
            <person name="Lyhne E.K."/>
            <person name="Kogle M.E."/>
            <person name="Barry K."/>
            <person name="Clum A."/>
            <person name="Na H."/>
            <person name="Ledsgaard L."/>
            <person name="Lin J."/>
            <person name="Lipzen A."/>
            <person name="Kuo A."/>
            <person name="Riley R."/>
            <person name="Mondo S."/>
            <person name="Labutti K."/>
            <person name="Haridas S."/>
            <person name="Pangalinan J."/>
            <person name="Salamov A.A."/>
            <person name="Simmons B.A."/>
            <person name="Magnuson J.K."/>
            <person name="Chen J."/>
            <person name="Drula E."/>
            <person name="Henrissat B."/>
            <person name="Wiebenga A."/>
            <person name="Lubbers R.J."/>
            <person name="Gomes A.C."/>
            <person name="Makela M.R."/>
            <person name="Stajich J."/>
            <person name="Grigoriev I.V."/>
            <person name="Mortensen U.H."/>
            <person name="De Vries R.P."/>
            <person name="Baker S.E."/>
            <person name="Andersen M.R."/>
        </authorList>
    </citation>
    <scope>NUCLEOTIDE SEQUENCE [LARGE SCALE GENOMIC DNA]</scope>
    <source>
        <strain evidence="2 3">CBS 209.92</strain>
    </source>
</reference>